<protein>
    <submittedName>
        <fullName evidence="4">BamA/TamA family outer membrane protein</fullName>
    </submittedName>
</protein>
<dbReference type="EMBL" id="BAABLF010000006">
    <property type="protein sequence ID" value="GAA5189706.1"/>
    <property type="molecule type" value="Genomic_DNA"/>
</dbReference>
<name>A0ABP9RZY3_9GAMM</name>
<accession>A0ABP9RZY3</accession>
<dbReference type="Gene3D" id="2.40.160.50">
    <property type="entry name" value="membrane protein fhac: a member of the omp85/tpsb transporter family"/>
    <property type="match status" value="1"/>
</dbReference>
<keyword evidence="5" id="KW-1185">Reference proteome</keyword>
<sequence>MVSQVQAVSFIDPLDGQFDMGEYLAENAYGFLPVPVIITEPAVGYGGGLIGVFLHESAEEKARRKTMARQSTDGGAQLIPPAVTAVGGGGTENGTWFALGGHRRTWREDGIRYQGFGGYANAVIDIYNDLGGLLPGAGFAIQTDSQGYFIVQDVQFRLPDTNWFLGFAQTYAHFEVSSDNPLADRVLKLLLGESTGTSALGVMAEYDSRNSFFFPTKGYSLDFKYMFYRDFFGSDYDYDTLDLIGQAYFPVTEKWTWALKGAYQSLNSDEVGLPPLVRPYIDLRGIPSFRYQGDYVSAIQTQIMWQVAPRWTLSGFVGVGSAESEFDDLYGEGEWAYGAGFRYQVARRYGLHMGMDFGFSDEDSAFYITVGTGF</sequence>
<evidence type="ECO:0000313" key="5">
    <source>
        <dbReference type="Proteomes" id="UP001501600"/>
    </source>
</evidence>
<dbReference type="InterPro" id="IPR000184">
    <property type="entry name" value="Bac_surfAg_D15"/>
</dbReference>
<evidence type="ECO:0000259" key="3">
    <source>
        <dbReference type="Pfam" id="PF01103"/>
    </source>
</evidence>
<organism evidence="4 5">
    <name type="scientific">Ferrimonas gelatinilytica</name>
    <dbReference type="NCBI Taxonomy" id="1255257"/>
    <lineage>
        <taxon>Bacteria</taxon>
        <taxon>Pseudomonadati</taxon>
        <taxon>Pseudomonadota</taxon>
        <taxon>Gammaproteobacteria</taxon>
        <taxon>Alteromonadales</taxon>
        <taxon>Ferrimonadaceae</taxon>
        <taxon>Ferrimonas</taxon>
    </lineage>
</organism>
<proteinExistence type="predicted"/>
<comment type="caution">
    <text evidence="4">The sequence shown here is derived from an EMBL/GenBank/DDBJ whole genome shotgun (WGS) entry which is preliminary data.</text>
</comment>
<evidence type="ECO:0000256" key="2">
    <source>
        <dbReference type="ARBA" id="ARBA00023136"/>
    </source>
</evidence>
<dbReference type="Pfam" id="PF01103">
    <property type="entry name" value="Omp85"/>
    <property type="match status" value="1"/>
</dbReference>
<feature type="domain" description="Bacterial surface antigen (D15)" evidence="3">
    <location>
        <begin position="160"/>
        <end position="267"/>
    </location>
</feature>
<evidence type="ECO:0000313" key="4">
    <source>
        <dbReference type="EMBL" id="GAA5189706.1"/>
    </source>
</evidence>
<comment type="subcellular location">
    <subcellularLocation>
        <location evidence="1">Membrane</location>
    </subcellularLocation>
</comment>
<keyword evidence="2" id="KW-0472">Membrane</keyword>
<evidence type="ECO:0000256" key="1">
    <source>
        <dbReference type="ARBA" id="ARBA00004370"/>
    </source>
</evidence>
<gene>
    <name evidence="4" type="ORF">GCM10025772_12740</name>
</gene>
<dbReference type="Proteomes" id="UP001501600">
    <property type="component" value="Unassembled WGS sequence"/>
</dbReference>
<reference evidence="5" key="1">
    <citation type="journal article" date="2019" name="Int. J. Syst. Evol. Microbiol.">
        <title>The Global Catalogue of Microorganisms (GCM) 10K type strain sequencing project: providing services to taxonomists for standard genome sequencing and annotation.</title>
        <authorList>
            <consortium name="The Broad Institute Genomics Platform"/>
            <consortium name="The Broad Institute Genome Sequencing Center for Infectious Disease"/>
            <person name="Wu L."/>
            <person name="Ma J."/>
        </authorList>
    </citation>
    <scope>NUCLEOTIDE SEQUENCE [LARGE SCALE GENOMIC DNA]</scope>
    <source>
        <strain evidence="5">JCM 18720</strain>
    </source>
</reference>